<dbReference type="SUPFAM" id="SSF55729">
    <property type="entry name" value="Acyl-CoA N-acyltransferases (Nat)"/>
    <property type="match status" value="1"/>
</dbReference>
<evidence type="ECO:0000313" key="2">
    <source>
        <dbReference type="EMBL" id="WUO48258.1"/>
    </source>
</evidence>
<name>A0ABZ1RNL1_9ACTN</name>
<accession>A0ABZ1RNL1</accession>
<organism evidence="2 3">
    <name type="scientific">Streptomyces goshikiensis</name>
    <dbReference type="NCBI Taxonomy" id="1942"/>
    <lineage>
        <taxon>Bacteria</taxon>
        <taxon>Bacillati</taxon>
        <taxon>Actinomycetota</taxon>
        <taxon>Actinomycetes</taxon>
        <taxon>Kitasatosporales</taxon>
        <taxon>Streptomycetaceae</taxon>
        <taxon>Streptomyces</taxon>
    </lineage>
</organism>
<dbReference type="Proteomes" id="UP001432075">
    <property type="component" value="Chromosome"/>
</dbReference>
<sequence>MEPLTLNTARLRLRPFGPDDEEEVYAACQDPGIQRWTLVPSPYGREHARSFVGEVAPAGWREESGYAFAVRLAPDGPLVASVGVHLPGPGLYEIGYWAVREHRGRGYTTEAVLAAARWAFTELGAVRLEWRAEVGNHGSRAVAEKAGFRVEGTMRAALRTRDTLRDCWVGALLPSDLGLPSALPYLPAVSDAV</sequence>
<dbReference type="Pfam" id="PF13302">
    <property type="entry name" value="Acetyltransf_3"/>
    <property type="match status" value="1"/>
</dbReference>
<dbReference type="EMBL" id="CP108057">
    <property type="protein sequence ID" value="WUO48258.1"/>
    <property type="molecule type" value="Genomic_DNA"/>
</dbReference>
<evidence type="ECO:0000259" key="1">
    <source>
        <dbReference type="PROSITE" id="PS51186"/>
    </source>
</evidence>
<dbReference type="PANTHER" id="PTHR43441">
    <property type="entry name" value="RIBOSOMAL-PROTEIN-SERINE ACETYLTRANSFERASE"/>
    <property type="match status" value="1"/>
</dbReference>
<dbReference type="InterPro" id="IPR051908">
    <property type="entry name" value="Ribosomal_N-acetyltransferase"/>
</dbReference>
<feature type="domain" description="N-acetyltransferase" evidence="1">
    <location>
        <begin position="11"/>
        <end position="174"/>
    </location>
</feature>
<gene>
    <name evidence="2" type="ORF">OHU17_21815</name>
</gene>
<dbReference type="InterPro" id="IPR016181">
    <property type="entry name" value="Acyl_CoA_acyltransferase"/>
</dbReference>
<keyword evidence="3" id="KW-1185">Reference proteome</keyword>
<protein>
    <submittedName>
        <fullName evidence="2">GNAT family N-acetyltransferase</fullName>
    </submittedName>
</protein>
<evidence type="ECO:0000313" key="3">
    <source>
        <dbReference type="Proteomes" id="UP001432075"/>
    </source>
</evidence>
<dbReference type="PROSITE" id="PS51186">
    <property type="entry name" value="GNAT"/>
    <property type="match status" value="1"/>
</dbReference>
<dbReference type="RefSeq" id="WP_100582636.1">
    <property type="nucleotide sequence ID" value="NZ_CP108057.1"/>
</dbReference>
<reference evidence="2" key="1">
    <citation type="submission" date="2022-10" db="EMBL/GenBank/DDBJ databases">
        <title>The complete genomes of actinobacterial strains from the NBC collection.</title>
        <authorList>
            <person name="Joergensen T.S."/>
            <person name="Alvarez Arevalo M."/>
            <person name="Sterndorff E.B."/>
            <person name="Faurdal D."/>
            <person name="Vuksanovic O."/>
            <person name="Mourched A.-S."/>
            <person name="Charusanti P."/>
            <person name="Shaw S."/>
            <person name="Blin K."/>
            <person name="Weber T."/>
        </authorList>
    </citation>
    <scope>NUCLEOTIDE SEQUENCE</scope>
    <source>
        <strain evidence="2">NBC_00283</strain>
    </source>
</reference>
<dbReference type="PANTHER" id="PTHR43441:SF10">
    <property type="entry name" value="ACETYLTRANSFERASE"/>
    <property type="match status" value="1"/>
</dbReference>
<dbReference type="Gene3D" id="3.40.630.30">
    <property type="match status" value="1"/>
</dbReference>
<proteinExistence type="predicted"/>
<dbReference type="InterPro" id="IPR000182">
    <property type="entry name" value="GNAT_dom"/>
</dbReference>